<accession>A0A1E1WLK9</accession>
<evidence type="ECO:0000256" key="1">
    <source>
        <dbReference type="SAM" id="MobiDB-lite"/>
    </source>
</evidence>
<name>A0A1E1WLK9_PECGO</name>
<feature type="compositionally biased region" description="Polar residues" evidence="1">
    <location>
        <begin position="1"/>
        <end position="24"/>
    </location>
</feature>
<dbReference type="OrthoDB" id="4405280at2759"/>
<proteinExistence type="predicted"/>
<reference evidence="2" key="1">
    <citation type="submission" date="2015-09" db="EMBL/GenBank/DDBJ databases">
        <title>De novo assembly of Pectinophora gossypiella (Pink Bollworm) gut transcriptome.</title>
        <authorList>
            <person name="Tassone E.E."/>
        </authorList>
    </citation>
    <scope>NUCLEOTIDE SEQUENCE</scope>
</reference>
<feature type="non-terminal residue" evidence="2">
    <location>
        <position position="191"/>
    </location>
</feature>
<evidence type="ECO:0000313" key="2">
    <source>
        <dbReference type="EMBL" id="JAT87741.1"/>
    </source>
</evidence>
<organism evidence="2">
    <name type="scientific">Pectinophora gossypiella</name>
    <name type="common">Cotton pink bollworm</name>
    <name type="synonym">Depressaria gossypiella</name>
    <dbReference type="NCBI Taxonomy" id="13191"/>
    <lineage>
        <taxon>Eukaryota</taxon>
        <taxon>Metazoa</taxon>
        <taxon>Ecdysozoa</taxon>
        <taxon>Arthropoda</taxon>
        <taxon>Hexapoda</taxon>
        <taxon>Insecta</taxon>
        <taxon>Pterygota</taxon>
        <taxon>Neoptera</taxon>
        <taxon>Endopterygota</taxon>
        <taxon>Lepidoptera</taxon>
        <taxon>Glossata</taxon>
        <taxon>Ditrysia</taxon>
        <taxon>Gelechioidea</taxon>
        <taxon>Gelechiidae</taxon>
        <taxon>Apatetrinae</taxon>
        <taxon>Pectinophora</taxon>
    </lineage>
</organism>
<protein>
    <submittedName>
        <fullName evidence="2">Uncharacterized protein</fullName>
    </submittedName>
</protein>
<feature type="non-terminal residue" evidence="2">
    <location>
        <position position="1"/>
    </location>
</feature>
<feature type="region of interest" description="Disordered" evidence="1">
    <location>
        <begin position="1"/>
        <end position="29"/>
    </location>
</feature>
<feature type="region of interest" description="Disordered" evidence="1">
    <location>
        <begin position="132"/>
        <end position="151"/>
    </location>
</feature>
<dbReference type="EMBL" id="GDQN01003313">
    <property type="protein sequence ID" value="JAT87741.1"/>
    <property type="molecule type" value="Transcribed_RNA"/>
</dbReference>
<feature type="compositionally biased region" description="Polar residues" evidence="1">
    <location>
        <begin position="136"/>
        <end position="147"/>
    </location>
</feature>
<sequence>ETNFDITTTSTTLEAESGTTSDDTMPTDHVPLYTNNDEFTDTTESTVTDTDKPLTTLTRETTFNYQESETSVTSTFVNIDTTTQKSENFMTTPQSLDTTTKYHDIVNDTLEQTSSVTLFTTDVSIIESRTEEDYSTDVTSENNTTTGKPKLGDEFTTELDSGIIKDELTTQNELKINTQSTTNVAENVKTE</sequence>
<gene>
    <name evidence="2" type="ORF">g.17135</name>
</gene>
<dbReference type="AlphaFoldDB" id="A0A1E1WLK9"/>